<comment type="similarity">
    <text evidence="2 7">Belongs to the EF-1-beta/EF-1-delta family.</text>
</comment>
<evidence type="ECO:0000256" key="6">
    <source>
        <dbReference type="ARBA" id="ARBA00032274"/>
    </source>
</evidence>
<dbReference type="Pfam" id="PF00736">
    <property type="entry name" value="EF1_GNE"/>
    <property type="match status" value="1"/>
</dbReference>
<evidence type="ECO:0000256" key="7">
    <source>
        <dbReference type="HAMAP-Rule" id="MF_00043"/>
    </source>
</evidence>
<dbReference type="Proteomes" id="UP000623215">
    <property type="component" value="Unassembled WGS sequence"/>
</dbReference>
<dbReference type="InterPro" id="IPR004542">
    <property type="entry name" value="Transl_elong_EF1B_B_arc"/>
</dbReference>
<accession>A0A833A1G2</accession>
<evidence type="ECO:0000256" key="1">
    <source>
        <dbReference type="ARBA" id="ARBA00003815"/>
    </source>
</evidence>
<evidence type="ECO:0000259" key="8">
    <source>
        <dbReference type="SMART" id="SM00888"/>
    </source>
</evidence>
<dbReference type="AlphaFoldDB" id="A0A833A1G2"/>
<comment type="function">
    <text evidence="1 7">Promotes the exchange of GDP for GTP in EF-1-alpha/GDP, thus allowing the regeneration of EF-1-alpha/GTP that could then be used to form the ternary complex EF-1-alpha/GTP/AAtRNA.</text>
</comment>
<name>A0A833A1G2_9EURY</name>
<proteinExistence type="inferred from homology"/>
<dbReference type="InterPro" id="IPR036219">
    <property type="entry name" value="eEF-1beta-like_sf"/>
</dbReference>
<dbReference type="InterPro" id="IPR014717">
    <property type="entry name" value="Transl_elong_EF1B/ribsomal_bS6"/>
</dbReference>
<sequence>MAKVIAKLKVMPVSPEVDRERLKERIKEAVENMGVRCLNILEEPLAFGLYAIYVLVEMEEKEGGTEPLEKELSGLEDVESVEVVEVSLA</sequence>
<dbReference type="NCBIfam" id="TIGR00489">
    <property type="entry name" value="aEF-1_beta"/>
    <property type="match status" value="1"/>
</dbReference>
<dbReference type="GO" id="GO:0003746">
    <property type="term" value="F:translation elongation factor activity"/>
    <property type="evidence" value="ECO:0007669"/>
    <property type="project" value="UniProtKB-UniRule"/>
</dbReference>
<dbReference type="PANTHER" id="PTHR39647:SF1">
    <property type="entry name" value="ELONGATION FACTOR 1-BETA"/>
    <property type="match status" value="1"/>
</dbReference>
<gene>
    <name evidence="7" type="primary">ef1b</name>
    <name evidence="9" type="ORF">EYH55_03640</name>
</gene>
<feature type="domain" description="Translation elongation factor EF1B beta/delta subunit guanine nucleotide exchange" evidence="8">
    <location>
        <begin position="3"/>
        <end position="89"/>
    </location>
</feature>
<evidence type="ECO:0000256" key="4">
    <source>
        <dbReference type="ARBA" id="ARBA00022768"/>
    </source>
</evidence>
<protein>
    <recommendedName>
        <fullName evidence="3 7">Elongation factor 1-beta</fullName>
        <shortName evidence="7">EF-1-beta</shortName>
    </recommendedName>
    <alternativeName>
        <fullName evidence="6 7">aEF-1beta</fullName>
    </alternativeName>
</protein>
<dbReference type="Gene3D" id="3.30.70.60">
    <property type="match status" value="1"/>
</dbReference>
<evidence type="ECO:0000313" key="10">
    <source>
        <dbReference type="Proteomes" id="UP000623215"/>
    </source>
</evidence>
<dbReference type="NCBIfam" id="NF001670">
    <property type="entry name" value="PRK00435.1"/>
    <property type="match status" value="1"/>
</dbReference>
<evidence type="ECO:0000256" key="3">
    <source>
        <dbReference type="ARBA" id="ARBA00017600"/>
    </source>
</evidence>
<keyword evidence="4 7" id="KW-0251">Elongation factor</keyword>
<dbReference type="PIRSF" id="PIRSF006521">
    <property type="entry name" value="Transl_elong_EF1B_B_arc"/>
    <property type="match status" value="1"/>
</dbReference>
<evidence type="ECO:0000256" key="5">
    <source>
        <dbReference type="ARBA" id="ARBA00022917"/>
    </source>
</evidence>
<comment type="caution">
    <text evidence="9">The sequence shown here is derived from an EMBL/GenBank/DDBJ whole genome shotgun (WGS) entry which is preliminary data.</text>
</comment>
<dbReference type="HAMAP" id="MF_00043">
    <property type="entry name" value="EF1_beta"/>
    <property type="match status" value="1"/>
</dbReference>
<dbReference type="EMBL" id="DQVW01000065">
    <property type="protein sequence ID" value="HIQ32554.1"/>
    <property type="molecule type" value="Genomic_DNA"/>
</dbReference>
<keyword evidence="5 7" id="KW-0648">Protein biosynthesis</keyword>
<dbReference type="InterPro" id="IPR014038">
    <property type="entry name" value="EF1B_bsu/dsu_GNE"/>
</dbReference>
<dbReference type="SMART" id="SM00888">
    <property type="entry name" value="EF1_GNE"/>
    <property type="match status" value="1"/>
</dbReference>
<organism evidence="9 10">
    <name type="scientific">Methanothermococcus okinawensis</name>
    <dbReference type="NCBI Taxonomy" id="155863"/>
    <lineage>
        <taxon>Archaea</taxon>
        <taxon>Methanobacteriati</taxon>
        <taxon>Methanobacteriota</taxon>
        <taxon>Methanomada group</taxon>
        <taxon>Methanococci</taxon>
        <taxon>Methanococcales</taxon>
        <taxon>Methanococcaceae</taxon>
        <taxon>Methanothermococcus</taxon>
    </lineage>
</organism>
<dbReference type="PANTHER" id="PTHR39647">
    <property type="entry name" value="ELONGATION FACTOR 1-BETA"/>
    <property type="match status" value="1"/>
</dbReference>
<evidence type="ECO:0000313" key="9">
    <source>
        <dbReference type="EMBL" id="HIQ32554.1"/>
    </source>
</evidence>
<evidence type="ECO:0000256" key="2">
    <source>
        <dbReference type="ARBA" id="ARBA00007411"/>
    </source>
</evidence>
<reference evidence="9" key="1">
    <citation type="journal article" date="2020" name="ISME J.">
        <title>Gammaproteobacteria mediating utilization of methyl-, sulfur- and petroleum organic compounds in deep ocean hydrothermal plumes.</title>
        <authorList>
            <person name="Zhou Z."/>
            <person name="Liu Y."/>
            <person name="Pan J."/>
            <person name="Cron B.R."/>
            <person name="Toner B.M."/>
            <person name="Anantharaman K."/>
            <person name="Breier J.A."/>
            <person name="Dick G.J."/>
            <person name="Li M."/>
        </authorList>
    </citation>
    <scope>NUCLEOTIDE SEQUENCE</scope>
    <source>
        <strain evidence="9">SZUA-1534</strain>
    </source>
</reference>
<dbReference type="SUPFAM" id="SSF54984">
    <property type="entry name" value="eEF-1beta-like"/>
    <property type="match status" value="1"/>
</dbReference>